<dbReference type="SUPFAM" id="SSF53474">
    <property type="entry name" value="alpha/beta-Hydrolases"/>
    <property type="match status" value="1"/>
</dbReference>
<gene>
    <name evidence="2" type="ORF">ACFO3J_05715</name>
</gene>
<dbReference type="Pfam" id="PF12697">
    <property type="entry name" value="Abhydrolase_6"/>
    <property type="match status" value="1"/>
</dbReference>
<dbReference type="RefSeq" id="WP_386426716.1">
    <property type="nucleotide sequence ID" value="NZ_JBHSBB010000006.1"/>
</dbReference>
<dbReference type="InterPro" id="IPR052897">
    <property type="entry name" value="Sec-Metab_Biosynth_Hydrolase"/>
</dbReference>
<protein>
    <submittedName>
        <fullName evidence="2">Alpha/beta fold hydrolase</fullName>
    </submittedName>
</protein>
<dbReference type="GO" id="GO:0016787">
    <property type="term" value="F:hydrolase activity"/>
    <property type="evidence" value="ECO:0007669"/>
    <property type="project" value="UniProtKB-KW"/>
</dbReference>
<dbReference type="PANTHER" id="PTHR37017">
    <property type="entry name" value="AB HYDROLASE-1 DOMAIN-CONTAINING PROTEIN-RELATED"/>
    <property type="match status" value="1"/>
</dbReference>
<evidence type="ECO:0000313" key="3">
    <source>
        <dbReference type="Proteomes" id="UP001595765"/>
    </source>
</evidence>
<dbReference type="InterPro" id="IPR029058">
    <property type="entry name" value="AB_hydrolase_fold"/>
</dbReference>
<sequence>MATYALVPGADGSAWYWHRIVPGLRARGHQVVTLDLPGEPTADLDAFADAITDAIGEAVPDADAAGSTSPAPGSGDDAGPLIVVAQSLGGFSAPLVCARRTVDRLVLVNAMVPRPGETAGEWWGNTGQAEARAAHAASIGRRGADAEFDVRTDFFHDVPPGITDEAFAAEPGGPPAGIFAQPWPLARWPDVPTRFLQGRDDRFFPLDFQRRVVRDRLGPGVEVEELPGGHLVALSRPEELLAALLRED</sequence>
<name>A0ABV8HGC4_9ACTN</name>
<comment type="caution">
    <text evidence="2">The sequence shown here is derived from an EMBL/GenBank/DDBJ whole genome shotgun (WGS) entry which is preliminary data.</text>
</comment>
<dbReference type="InterPro" id="IPR000073">
    <property type="entry name" value="AB_hydrolase_1"/>
</dbReference>
<feature type="domain" description="AB hydrolase-1" evidence="1">
    <location>
        <begin position="6"/>
        <end position="242"/>
    </location>
</feature>
<evidence type="ECO:0000259" key="1">
    <source>
        <dbReference type="Pfam" id="PF12697"/>
    </source>
</evidence>
<dbReference type="EMBL" id="JBHSBB010000006">
    <property type="protein sequence ID" value="MFC4030964.1"/>
    <property type="molecule type" value="Genomic_DNA"/>
</dbReference>
<organism evidence="2 3">
    <name type="scientific">Streptomyces polygonati</name>
    <dbReference type="NCBI Taxonomy" id="1617087"/>
    <lineage>
        <taxon>Bacteria</taxon>
        <taxon>Bacillati</taxon>
        <taxon>Actinomycetota</taxon>
        <taxon>Actinomycetes</taxon>
        <taxon>Kitasatosporales</taxon>
        <taxon>Streptomycetaceae</taxon>
        <taxon>Streptomyces</taxon>
    </lineage>
</organism>
<dbReference type="PANTHER" id="PTHR37017:SF11">
    <property type="entry name" value="ESTERASE_LIPASE_THIOESTERASE DOMAIN-CONTAINING PROTEIN"/>
    <property type="match status" value="1"/>
</dbReference>
<accession>A0ABV8HGC4</accession>
<keyword evidence="3" id="KW-1185">Reference proteome</keyword>
<evidence type="ECO:0000313" key="2">
    <source>
        <dbReference type="EMBL" id="MFC4030964.1"/>
    </source>
</evidence>
<keyword evidence="2" id="KW-0378">Hydrolase</keyword>
<dbReference type="Proteomes" id="UP001595765">
    <property type="component" value="Unassembled WGS sequence"/>
</dbReference>
<reference evidence="3" key="1">
    <citation type="journal article" date="2019" name="Int. J. Syst. Evol. Microbiol.">
        <title>The Global Catalogue of Microorganisms (GCM) 10K type strain sequencing project: providing services to taxonomists for standard genome sequencing and annotation.</title>
        <authorList>
            <consortium name="The Broad Institute Genomics Platform"/>
            <consortium name="The Broad Institute Genome Sequencing Center for Infectious Disease"/>
            <person name="Wu L."/>
            <person name="Ma J."/>
        </authorList>
    </citation>
    <scope>NUCLEOTIDE SEQUENCE [LARGE SCALE GENOMIC DNA]</scope>
    <source>
        <strain evidence="3">CGMCC 4.7237</strain>
    </source>
</reference>
<dbReference type="Gene3D" id="3.40.50.1820">
    <property type="entry name" value="alpha/beta hydrolase"/>
    <property type="match status" value="1"/>
</dbReference>
<proteinExistence type="predicted"/>